<keyword evidence="9 17" id="KW-0227">DNA damage</keyword>
<evidence type="ECO:0000256" key="12">
    <source>
        <dbReference type="ARBA" id="ARBA00022833"/>
    </source>
</evidence>
<dbReference type="GO" id="GO:0005634">
    <property type="term" value="C:nucleus"/>
    <property type="evidence" value="ECO:0007669"/>
    <property type="project" value="UniProtKB-SubCell"/>
</dbReference>
<dbReference type="Gene3D" id="1.10.10.10">
    <property type="entry name" value="Winged helix-like DNA-binding domain superfamily/Winged helix DNA-binding domain"/>
    <property type="match status" value="1"/>
</dbReference>
<dbReference type="AlphaFoldDB" id="A0AAN9A408"/>
<comment type="subcellular location">
    <subcellularLocation>
        <location evidence="3">Chromosome</location>
        <location evidence="3">Telomere</location>
    </subcellularLocation>
    <subcellularLocation>
        <location evidence="2 17">Nucleus</location>
    </subcellularLocation>
</comment>
<evidence type="ECO:0000256" key="6">
    <source>
        <dbReference type="ARBA" id="ARBA00019422"/>
    </source>
</evidence>
<evidence type="ECO:0000256" key="1">
    <source>
        <dbReference type="ARBA" id="ARBA00000900"/>
    </source>
</evidence>
<proteinExistence type="inferred from homology"/>
<dbReference type="InterPro" id="IPR014857">
    <property type="entry name" value="Nse1_RING_C4HC3-type"/>
</dbReference>
<evidence type="ECO:0000313" key="19">
    <source>
        <dbReference type="EMBL" id="KAK7074228.1"/>
    </source>
</evidence>
<comment type="similarity">
    <text evidence="4 17">Belongs to the NSE1 family.</text>
</comment>
<dbReference type="EMBL" id="JAXCGZ010011719">
    <property type="protein sequence ID" value="KAK7074228.1"/>
    <property type="molecule type" value="Genomic_DNA"/>
</dbReference>
<sequence>MTEDMAAPHRYTDAHRMFLQILTAKRILLASEVKSSFEKCCAEYEVNGIDLKDFVMAINREVSAMGLCIKRYLQEDALTDCNCYVLVNTVNTEASKHASPFTPQQFSLLKMIIGEIVDSSDGTIKETTAENMGAHMNPRMKVSDAEVAIDHFVRNRWLLKHEDGDVTLSLSALALAELENYLEEGYDGIRCSLCSFITFRGYTCTSCNLKFHRLCSGKYWNQANSQPVCPGSDCNAPWPHVQLNLSSSSKRHKNST</sequence>
<evidence type="ECO:0000256" key="13">
    <source>
        <dbReference type="ARBA" id="ARBA00022895"/>
    </source>
</evidence>
<evidence type="ECO:0000256" key="3">
    <source>
        <dbReference type="ARBA" id="ARBA00004574"/>
    </source>
</evidence>
<dbReference type="SUPFAM" id="SSF57889">
    <property type="entry name" value="Cysteine-rich domain"/>
    <property type="match status" value="1"/>
</dbReference>
<evidence type="ECO:0000256" key="2">
    <source>
        <dbReference type="ARBA" id="ARBA00004123"/>
    </source>
</evidence>
<evidence type="ECO:0000259" key="18">
    <source>
        <dbReference type="Pfam" id="PF08746"/>
    </source>
</evidence>
<evidence type="ECO:0000256" key="7">
    <source>
        <dbReference type="ARBA" id="ARBA00022679"/>
    </source>
</evidence>
<dbReference type="EC" id="2.3.2.27" evidence="5 17"/>
<keyword evidence="20" id="KW-1185">Reference proteome</keyword>
<keyword evidence="11 17" id="KW-0833">Ubl conjugation pathway</keyword>
<dbReference type="InterPro" id="IPR011513">
    <property type="entry name" value="Nse1"/>
</dbReference>
<comment type="subunit">
    <text evidence="17">Component of the Smc5-Smc6 complex.</text>
</comment>
<protein>
    <recommendedName>
        <fullName evidence="6 17">Non-structural maintenance of chromosomes element 1 homolog</fullName>
        <ecNumber evidence="5 17">2.3.2.27</ecNumber>
    </recommendedName>
</protein>
<dbReference type="InterPro" id="IPR013083">
    <property type="entry name" value="Znf_RING/FYVE/PHD"/>
</dbReference>
<keyword evidence="13" id="KW-0158">Chromosome</keyword>
<keyword evidence="7 17" id="KW-0808">Transferase</keyword>
<keyword evidence="8 17" id="KW-0479">Metal-binding</keyword>
<evidence type="ECO:0000256" key="15">
    <source>
        <dbReference type="ARBA" id="ARBA00023204"/>
    </source>
</evidence>
<feature type="domain" description="Non-structural maintenance of chromosomes element 1 RING C4HC3-type" evidence="18">
    <location>
        <begin position="191"/>
        <end position="230"/>
    </location>
</feature>
<keyword evidence="10 17" id="KW-0863">Zinc-finger</keyword>
<dbReference type="Gene3D" id="3.90.1150.220">
    <property type="match status" value="1"/>
</dbReference>
<dbReference type="GO" id="GO:0008270">
    <property type="term" value="F:zinc ion binding"/>
    <property type="evidence" value="ECO:0007669"/>
    <property type="project" value="UniProtKB-KW"/>
</dbReference>
<evidence type="ECO:0000256" key="10">
    <source>
        <dbReference type="ARBA" id="ARBA00022771"/>
    </source>
</evidence>
<evidence type="ECO:0000256" key="16">
    <source>
        <dbReference type="ARBA" id="ARBA00023242"/>
    </source>
</evidence>
<dbReference type="GO" id="GO:0061630">
    <property type="term" value="F:ubiquitin protein ligase activity"/>
    <property type="evidence" value="ECO:0007669"/>
    <property type="project" value="UniProtKB-EC"/>
</dbReference>
<dbReference type="Pfam" id="PF07574">
    <property type="entry name" value="SMC_Nse1"/>
    <property type="match status" value="1"/>
</dbReference>
<evidence type="ECO:0000256" key="11">
    <source>
        <dbReference type="ARBA" id="ARBA00022786"/>
    </source>
</evidence>
<comment type="caution">
    <text evidence="19">The sequence shown here is derived from an EMBL/GenBank/DDBJ whole genome shotgun (WGS) entry which is preliminary data.</text>
</comment>
<keyword evidence="13" id="KW-0779">Telomere</keyword>
<evidence type="ECO:0000256" key="5">
    <source>
        <dbReference type="ARBA" id="ARBA00012483"/>
    </source>
</evidence>
<name>A0AAN9A408_HALRR</name>
<dbReference type="FunFam" id="1.10.10.10:FF:000270">
    <property type="entry name" value="Non-structural maintenance of chromosomes element 1 homolog"/>
    <property type="match status" value="1"/>
</dbReference>
<evidence type="ECO:0000256" key="14">
    <source>
        <dbReference type="ARBA" id="ARBA00023172"/>
    </source>
</evidence>
<dbReference type="PANTHER" id="PTHR20973:SF0">
    <property type="entry name" value="NON-STRUCTURAL MAINTENANCE OF CHROMOSOMES ELEMENT 1 HOMOLOG"/>
    <property type="match status" value="1"/>
</dbReference>
<evidence type="ECO:0000313" key="20">
    <source>
        <dbReference type="Proteomes" id="UP001381693"/>
    </source>
</evidence>
<evidence type="ECO:0000256" key="17">
    <source>
        <dbReference type="RuleBase" id="RU368018"/>
    </source>
</evidence>
<evidence type="ECO:0000256" key="9">
    <source>
        <dbReference type="ARBA" id="ARBA00022763"/>
    </source>
</evidence>
<dbReference type="GO" id="GO:0000781">
    <property type="term" value="C:chromosome, telomeric region"/>
    <property type="evidence" value="ECO:0007669"/>
    <property type="project" value="UniProtKB-SubCell"/>
</dbReference>
<organism evidence="19 20">
    <name type="scientific">Halocaridina rubra</name>
    <name type="common">Hawaiian red shrimp</name>
    <dbReference type="NCBI Taxonomy" id="373956"/>
    <lineage>
        <taxon>Eukaryota</taxon>
        <taxon>Metazoa</taxon>
        <taxon>Ecdysozoa</taxon>
        <taxon>Arthropoda</taxon>
        <taxon>Crustacea</taxon>
        <taxon>Multicrustacea</taxon>
        <taxon>Malacostraca</taxon>
        <taxon>Eumalacostraca</taxon>
        <taxon>Eucarida</taxon>
        <taxon>Decapoda</taxon>
        <taxon>Pleocyemata</taxon>
        <taxon>Caridea</taxon>
        <taxon>Atyoidea</taxon>
        <taxon>Atyidae</taxon>
        <taxon>Halocaridina</taxon>
    </lineage>
</organism>
<dbReference type="GO" id="GO:0030915">
    <property type="term" value="C:Smc5-Smc6 complex"/>
    <property type="evidence" value="ECO:0007669"/>
    <property type="project" value="UniProtKB-UniRule"/>
</dbReference>
<evidence type="ECO:0000256" key="4">
    <source>
        <dbReference type="ARBA" id="ARBA00010258"/>
    </source>
</evidence>
<accession>A0AAN9A408</accession>
<dbReference type="InterPro" id="IPR036388">
    <property type="entry name" value="WH-like_DNA-bd_sf"/>
</dbReference>
<dbReference type="PANTHER" id="PTHR20973">
    <property type="entry name" value="NON-SMC ELEMENT 1-RELATED"/>
    <property type="match status" value="1"/>
</dbReference>
<keyword evidence="14 17" id="KW-0233">DNA recombination</keyword>
<evidence type="ECO:0000256" key="8">
    <source>
        <dbReference type="ARBA" id="ARBA00022723"/>
    </source>
</evidence>
<reference evidence="19 20" key="1">
    <citation type="submission" date="2023-11" db="EMBL/GenBank/DDBJ databases">
        <title>Halocaridina rubra genome assembly.</title>
        <authorList>
            <person name="Smith C."/>
        </authorList>
    </citation>
    <scope>NUCLEOTIDE SEQUENCE [LARGE SCALE GENOMIC DNA]</scope>
    <source>
        <strain evidence="19">EP-1</strain>
        <tissue evidence="19">Whole</tissue>
    </source>
</reference>
<dbReference type="InterPro" id="IPR046349">
    <property type="entry name" value="C1-like_sf"/>
</dbReference>
<dbReference type="Gene3D" id="3.30.40.10">
    <property type="entry name" value="Zinc/RING finger domain, C3HC4 (zinc finger)"/>
    <property type="match status" value="1"/>
</dbReference>
<keyword evidence="16 17" id="KW-0539">Nucleus</keyword>
<comment type="catalytic activity">
    <reaction evidence="1 17">
        <text>S-ubiquitinyl-[E2 ubiquitin-conjugating enzyme]-L-cysteine + [acceptor protein]-L-lysine = [E2 ubiquitin-conjugating enzyme]-L-cysteine + N(6)-ubiquitinyl-[acceptor protein]-L-lysine.</text>
        <dbReference type="EC" id="2.3.2.27"/>
    </reaction>
</comment>
<dbReference type="Proteomes" id="UP001381693">
    <property type="component" value="Unassembled WGS sequence"/>
</dbReference>
<keyword evidence="15 17" id="KW-0234">DNA repair</keyword>
<keyword evidence="12 17" id="KW-0862">Zinc</keyword>
<dbReference type="Pfam" id="PF08746">
    <property type="entry name" value="zf-RING-like"/>
    <property type="match status" value="1"/>
</dbReference>
<gene>
    <name evidence="19" type="ORF">SK128_022164</name>
</gene>
<dbReference type="GO" id="GO:0000724">
    <property type="term" value="P:double-strand break repair via homologous recombination"/>
    <property type="evidence" value="ECO:0007669"/>
    <property type="project" value="TreeGrafter"/>
</dbReference>